<sequence>MLWLAAHCPTAQTRPKQPSVRKTHCSVGKRAPRDALPGSPRPTPSPRPAPPFSAQSRYAIKQRVVLMSGVGMISVRRAHCIMHPVVMCPAHEHDGRTRPGETAFPRKLSEQMRDMFGVRPASAVAF</sequence>
<evidence type="ECO:0000256" key="1">
    <source>
        <dbReference type="SAM" id="MobiDB-lite"/>
    </source>
</evidence>
<organism evidence="2 3">
    <name type="scientific">Colletotrichum asianum</name>
    <dbReference type="NCBI Taxonomy" id="702518"/>
    <lineage>
        <taxon>Eukaryota</taxon>
        <taxon>Fungi</taxon>
        <taxon>Dikarya</taxon>
        <taxon>Ascomycota</taxon>
        <taxon>Pezizomycotina</taxon>
        <taxon>Sordariomycetes</taxon>
        <taxon>Hypocreomycetidae</taxon>
        <taxon>Glomerellales</taxon>
        <taxon>Glomerellaceae</taxon>
        <taxon>Colletotrichum</taxon>
        <taxon>Colletotrichum gloeosporioides species complex</taxon>
    </lineage>
</organism>
<feature type="compositionally biased region" description="Pro residues" evidence="1">
    <location>
        <begin position="39"/>
        <end position="51"/>
    </location>
</feature>
<evidence type="ECO:0000313" key="3">
    <source>
        <dbReference type="Proteomes" id="UP000434172"/>
    </source>
</evidence>
<dbReference type="EMBL" id="WOWK01000017">
    <property type="protein sequence ID" value="KAF0328523.1"/>
    <property type="molecule type" value="Genomic_DNA"/>
</dbReference>
<comment type="caution">
    <text evidence="2">The sequence shown here is derived from an EMBL/GenBank/DDBJ whole genome shotgun (WGS) entry which is preliminary data.</text>
</comment>
<gene>
    <name evidence="2" type="ORF">GQ607_004319</name>
</gene>
<dbReference type="AlphaFoldDB" id="A0A8H3ZQY8"/>
<accession>A0A8H3ZQY8</accession>
<evidence type="ECO:0000313" key="2">
    <source>
        <dbReference type="EMBL" id="KAF0328523.1"/>
    </source>
</evidence>
<keyword evidence="3" id="KW-1185">Reference proteome</keyword>
<protein>
    <submittedName>
        <fullName evidence="2">Uncharacterized protein</fullName>
    </submittedName>
</protein>
<proteinExistence type="predicted"/>
<feature type="region of interest" description="Disordered" evidence="1">
    <location>
        <begin position="8"/>
        <end position="55"/>
    </location>
</feature>
<name>A0A8H3ZQY8_9PEZI</name>
<dbReference type="Proteomes" id="UP000434172">
    <property type="component" value="Unassembled WGS sequence"/>
</dbReference>
<reference evidence="2 3" key="1">
    <citation type="submission" date="2019-12" db="EMBL/GenBank/DDBJ databases">
        <title>A genome sequence resource for the geographically widespread anthracnose pathogen Colletotrichum asianum.</title>
        <authorList>
            <person name="Meng Y."/>
        </authorList>
    </citation>
    <scope>NUCLEOTIDE SEQUENCE [LARGE SCALE GENOMIC DNA]</scope>
    <source>
        <strain evidence="2 3">ICMP 18580</strain>
    </source>
</reference>